<gene>
    <name evidence="1" type="ORF">BACCOPRO_00857</name>
</gene>
<sequence length="41" mass="4871">MEFYKCFFHLSIPKKHGKGTTSVTKIKRFPMVFLKIDYICS</sequence>
<comment type="caution">
    <text evidence="1">The sequence shown here is derived from an EMBL/GenBank/DDBJ whole genome shotgun (WGS) entry which is preliminary data.</text>
</comment>
<keyword evidence="2" id="KW-1185">Reference proteome</keyword>
<dbReference type="HOGENOM" id="CLU_3265555_0_0_10"/>
<name>S0F5C4_9BACT</name>
<dbReference type="Proteomes" id="UP000014073">
    <property type="component" value="Unassembled WGS sequence"/>
</dbReference>
<protein>
    <submittedName>
        <fullName evidence="1">Uncharacterized protein</fullName>
    </submittedName>
</protein>
<dbReference type="EMBL" id="ACBW01000065">
    <property type="protein sequence ID" value="EEF75369.1"/>
    <property type="molecule type" value="Genomic_DNA"/>
</dbReference>
<dbReference type="AlphaFoldDB" id="S0F5C4"/>
<reference evidence="1 2" key="1">
    <citation type="submission" date="2008-12" db="EMBL/GenBank/DDBJ databases">
        <authorList>
            <person name="Fulton L."/>
            <person name="Clifton S."/>
            <person name="Fulton B."/>
            <person name="Xu J."/>
            <person name="Minx P."/>
            <person name="Pepin K.H."/>
            <person name="Johnson M."/>
            <person name="Bhonagiri V."/>
            <person name="Nash W.E."/>
            <person name="Mardis E.R."/>
            <person name="Wilson R.K."/>
        </authorList>
    </citation>
    <scope>NUCLEOTIDE SEQUENCE [LARGE SCALE GENOMIC DNA]</scope>
    <source>
        <strain evidence="1 2">DSM 18228</strain>
    </source>
</reference>
<evidence type="ECO:0000313" key="1">
    <source>
        <dbReference type="EMBL" id="EEF75369.1"/>
    </source>
</evidence>
<accession>S0F5C4</accession>
<dbReference type="STRING" id="547042.BACCOPRO_00857"/>
<organism evidence="1 2">
    <name type="scientific">Phocaeicola coprophilus DSM 18228 = JCM 13818</name>
    <dbReference type="NCBI Taxonomy" id="547042"/>
    <lineage>
        <taxon>Bacteria</taxon>
        <taxon>Pseudomonadati</taxon>
        <taxon>Bacteroidota</taxon>
        <taxon>Bacteroidia</taxon>
        <taxon>Bacteroidales</taxon>
        <taxon>Bacteroidaceae</taxon>
        <taxon>Phocaeicola</taxon>
    </lineage>
</organism>
<evidence type="ECO:0000313" key="2">
    <source>
        <dbReference type="Proteomes" id="UP000014073"/>
    </source>
</evidence>
<proteinExistence type="predicted"/>